<protein>
    <submittedName>
        <fullName evidence="1">Uncharacterized protein</fullName>
    </submittedName>
</protein>
<name>A0ABR8YBL8_9BACT</name>
<organism evidence="1 2">
    <name type="scientific">Phocaeicola intestinalis</name>
    <dbReference type="NCBI Taxonomy" id="2762212"/>
    <lineage>
        <taxon>Bacteria</taxon>
        <taxon>Pseudomonadati</taxon>
        <taxon>Bacteroidota</taxon>
        <taxon>Bacteroidia</taxon>
        <taxon>Bacteroidales</taxon>
        <taxon>Bacteroidaceae</taxon>
        <taxon>Phocaeicola</taxon>
    </lineage>
</organism>
<proteinExistence type="predicted"/>
<keyword evidence="2" id="KW-1185">Reference proteome</keyword>
<reference evidence="1 2" key="1">
    <citation type="submission" date="2020-08" db="EMBL/GenBank/DDBJ databases">
        <title>A Genomic Blueprint of the Chicken Gut Microbiome.</title>
        <authorList>
            <person name="Gilroy R."/>
            <person name="Ravi A."/>
            <person name="Getino M."/>
            <person name="Pursley I."/>
            <person name="Horton D.L."/>
            <person name="Alikhan N.-F."/>
            <person name="Baker D."/>
            <person name="Gharbi K."/>
            <person name="Hall N."/>
            <person name="Watson M."/>
            <person name="Adriaenssens E.M."/>
            <person name="Foster-Nyarko E."/>
            <person name="Jarju S."/>
            <person name="Secka A."/>
            <person name="Antonio M."/>
            <person name="Oren A."/>
            <person name="Chaudhuri R."/>
            <person name="La Ragione R.M."/>
            <person name="Hildebrand F."/>
            <person name="Pallen M.J."/>
        </authorList>
    </citation>
    <scope>NUCLEOTIDE SEQUENCE [LARGE SCALE GENOMIC DNA]</scope>
    <source>
        <strain evidence="1 2">Sa1CVN1</strain>
    </source>
</reference>
<gene>
    <name evidence="1" type="ORF">H9625_14410</name>
</gene>
<dbReference type="RefSeq" id="WP_177896348.1">
    <property type="nucleotide sequence ID" value="NZ_JACSPP010000059.1"/>
</dbReference>
<accession>A0ABR8YBL8</accession>
<comment type="caution">
    <text evidence="1">The sequence shown here is derived from an EMBL/GenBank/DDBJ whole genome shotgun (WGS) entry which is preliminary data.</text>
</comment>
<evidence type="ECO:0000313" key="2">
    <source>
        <dbReference type="Proteomes" id="UP000620874"/>
    </source>
</evidence>
<sequence length="74" mass="8233">MADDEGRGSVRPGWEILYNHYAKVANVGSGYTYAKQFADKLRPEGGVGEPENRYGTNSGAFDQLGWATLMLYRE</sequence>
<dbReference type="EMBL" id="JACSPP010000059">
    <property type="protein sequence ID" value="MBD8041610.1"/>
    <property type="molecule type" value="Genomic_DNA"/>
</dbReference>
<dbReference type="Proteomes" id="UP000620874">
    <property type="component" value="Unassembled WGS sequence"/>
</dbReference>
<evidence type="ECO:0000313" key="1">
    <source>
        <dbReference type="EMBL" id="MBD8041610.1"/>
    </source>
</evidence>